<dbReference type="PANTHER" id="PTHR43451:SF1">
    <property type="entry name" value="ACETYLTRANSFERASE"/>
    <property type="match status" value="1"/>
</dbReference>
<accession>A0A3P3VLL7</accession>
<sequence>MRIRPYRPEDAASLVSLFHRAVHGIGDELYSAKQREAWAPTPPDGDWWRERLARMQPEVAWVGARVVGFASLLVTVSGSPRSSLHQGHIDCLFTHPAFQGQGVASALLGQLTQQARAKAVALLTVDASRVAQPFFAARGFEVVCYNRVPLRGEVLENCSMRRRLTR</sequence>
<dbReference type="Pfam" id="PF13673">
    <property type="entry name" value="Acetyltransf_10"/>
    <property type="match status" value="1"/>
</dbReference>
<proteinExistence type="predicted"/>
<dbReference type="GO" id="GO:0016747">
    <property type="term" value="F:acyltransferase activity, transferring groups other than amino-acyl groups"/>
    <property type="evidence" value="ECO:0007669"/>
    <property type="project" value="InterPro"/>
</dbReference>
<dbReference type="SUPFAM" id="SSF55729">
    <property type="entry name" value="Acyl-CoA N-acyltransferases (Nat)"/>
    <property type="match status" value="1"/>
</dbReference>
<dbReference type="PROSITE" id="PS51186">
    <property type="entry name" value="GNAT"/>
    <property type="match status" value="1"/>
</dbReference>
<dbReference type="InterPro" id="IPR052564">
    <property type="entry name" value="N-acetyltrans/Recomb-assoc"/>
</dbReference>
<evidence type="ECO:0000313" key="3">
    <source>
        <dbReference type="Proteomes" id="UP000280792"/>
    </source>
</evidence>
<dbReference type="AlphaFoldDB" id="A0A3P3VLL7"/>
<organism evidence="2 3">
    <name type="scientific">Aestuariirhabdus litorea</name>
    <dbReference type="NCBI Taxonomy" id="2528527"/>
    <lineage>
        <taxon>Bacteria</taxon>
        <taxon>Pseudomonadati</taxon>
        <taxon>Pseudomonadota</taxon>
        <taxon>Gammaproteobacteria</taxon>
        <taxon>Oceanospirillales</taxon>
        <taxon>Aestuariirhabdaceae</taxon>
        <taxon>Aestuariirhabdus</taxon>
    </lineage>
</organism>
<gene>
    <name evidence="2" type="ORF">D0544_14575</name>
</gene>
<dbReference type="InterPro" id="IPR000182">
    <property type="entry name" value="GNAT_dom"/>
</dbReference>
<keyword evidence="3" id="KW-1185">Reference proteome</keyword>
<reference evidence="2 3" key="2">
    <citation type="submission" date="2018-12" db="EMBL/GenBank/DDBJ databases">
        <title>Simiduia agarivorans gen. nov., sp. nov., a marine, agarolytic bacterium isolated from shallow coastal water from Keelung, Taiwan.</title>
        <authorList>
            <person name="Shieh W.Y."/>
        </authorList>
    </citation>
    <scope>NUCLEOTIDE SEQUENCE [LARGE SCALE GENOMIC DNA]</scope>
    <source>
        <strain evidence="2 3">GTF-13</strain>
    </source>
</reference>
<evidence type="ECO:0000259" key="1">
    <source>
        <dbReference type="PROSITE" id="PS51186"/>
    </source>
</evidence>
<evidence type="ECO:0000313" key="2">
    <source>
        <dbReference type="EMBL" id="RRJ83520.1"/>
    </source>
</evidence>
<feature type="domain" description="N-acetyltransferase" evidence="1">
    <location>
        <begin position="1"/>
        <end position="165"/>
    </location>
</feature>
<reference evidence="2 3" key="1">
    <citation type="submission" date="2018-08" db="EMBL/GenBank/DDBJ databases">
        <authorList>
            <person name="Khan S.A."/>
        </authorList>
    </citation>
    <scope>NUCLEOTIDE SEQUENCE [LARGE SCALE GENOMIC DNA]</scope>
    <source>
        <strain evidence="2 3">GTF-13</strain>
    </source>
</reference>
<protein>
    <submittedName>
        <fullName evidence="2">GNAT family N-acetyltransferase</fullName>
    </submittedName>
</protein>
<dbReference type="InterPro" id="IPR016181">
    <property type="entry name" value="Acyl_CoA_acyltransferase"/>
</dbReference>
<name>A0A3P3VLL7_9GAMM</name>
<keyword evidence="2" id="KW-0808">Transferase</keyword>
<comment type="caution">
    <text evidence="2">The sequence shown here is derived from an EMBL/GenBank/DDBJ whole genome shotgun (WGS) entry which is preliminary data.</text>
</comment>
<dbReference type="CDD" id="cd04301">
    <property type="entry name" value="NAT_SF"/>
    <property type="match status" value="1"/>
</dbReference>
<dbReference type="EMBL" id="QWEZ01000002">
    <property type="protein sequence ID" value="RRJ83520.1"/>
    <property type="molecule type" value="Genomic_DNA"/>
</dbReference>
<dbReference type="PANTHER" id="PTHR43451">
    <property type="entry name" value="ACETYLTRANSFERASE (GNAT) FAMILY PROTEIN"/>
    <property type="match status" value="1"/>
</dbReference>
<dbReference type="Gene3D" id="3.40.630.30">
    <property type="match status" value="1"/>
</dbReference>
<dbReference type="Proteomes" id="UP000280792">
    <property type="component" value="Unassembled WGS sequence"/>
</dbReference>